<dbReference type="SUPFAM" id="SSF51679">
    <property type="entry name" value="Bacterial luciferase-like"/>
    <property type="match status" value="1"/>
</dbReference>
<accession>A0ABN3PN34</accession>
<evidence type="ECO:0000256" key="4">
    <source>
        <dbReference type="ARBA" id="ARBA00023033"/>
    </source>
</evidence>
<evidence type="ECO:0000256" key="1">
    <source>
        <dbReference type="ARBA" id="ARBA00022630"/>
    </source>
</evidence>
<gene>
    <name evidence="7" type="ORF">GCM10009863_00470</name>
</gene>
<dbReference type="InterPro" id="IPR036661">
    <property type="entry name" value="Luciferase-like_sf"/>
</dbReference>
<dbReference type="Gene3D" id="3.20.20.30">
    <property type="entry name" value="Luciferase-like domain"/>
    <property type="match status" value="1"/>
</dbReference>
<dbReference type="RefSeq" id="WP_344560870.1">
    <property type="nucleotide sequence ID" value="NZ_BAAARJ010000001.1"/>
</dbReference>
<keyword evidence="3" id="KW-0560">Oxidoreductase</keyword>
<reference evidence="7 8" key="1">
    <citation type="journal article" date="2019" name="Int. J. Syst. Evol. Microbiol.">
        <title>The Global Catalogue of Microorganisms (GCM) 10K type strain sequencing project: providing services to taxonomists for standard genome sequencing and annotation.</title>
        <authorList>
            <consortium name="The Broad Institute Genomics Platform"/>
            <consortium name="The Broad Institute Genome Sequencing Center for Infectious Disease"/>
            <person name="Wu L."/>
            <person name="Ma J."/>
        </authorList>
    </citation>
    <scope>NUCLEOTIDE SEQUENCE [LARGE SCALE GENOMIC DNA]</scope>
    <source>
        <strain evidence="7 8">JCM 16373</strain>
    </source>
</reference>
<keyword evidence="8" id="KW-1185">Reference proteome</keyword>
<evidence type="ECO:0000256" key="3">
    <source>
        <dbReference type="ARBA" id="ARBA00023002"/>
    </source>
</evidence>
<dbReference type="Pfam" id="PF00296">
    <property type="entry name" value="Bac_luciferase"/>
    <property type="match status" value="1"/>
</dbReference>
<sequence>MRYGIVILPEDRWPLARAKWRLAEEFGFDHAWTHDHLMWRWLREEPWFGCLPTLTAAAAVTSRIGLGTLVATPEYRHPVTFAKEMMTLDDISSGRLLCGLGSGAGGHDERVLGNPPLTPRQRHGRFEEFVELTDRLLRSPETDYQGSWYTARGAQMRPGCLQRPRVPLVLAAAGPRSMRLAARYADIWLTNGTPGRFDALPYQQALPLLRRQSAAVEDACAETGRDPATLRRMLVTGSTTGGVLASAAAFDDAAGLLAEAGFTDLVVNWPRDSHPYKGEMAVLERVAEKLRRYSGPPAPPTPPAPDSSRRSAPPHHTPEHV</sequence>
<keyword evidence="1" id="KW-0285">Flavoprotein</keyword>
<name>A0ABN3PN34_9ACTN</name>
<evidence type="ECO:0000256" key="5">
    <source>
        <dbReference type="SAM" id="MobiDB-lite"/>
    </source>
</evidence>
<evidence type="ECO:0000313" key="7">
    <source>
        <dbReference type="EMBL" id="GAA2591404.1"/>
    </source>
</evidence>
<keyword evidence="4" id="KW-0503">Monooxygenase</keyword>
<dbReference type="InterPro" id="IPR050172">
    <property type="entry name" value="SsuD_RutA_monooxygenase"/>
</dbReference>
<dbReference type="PANTHER" id="PTHR42847">
    <property type="entry name" value="ALKANESULFONATE MONOOXYGENASE"/>
    <property type="match status" value="1"/>
</dbReference>
<evidence type="ECO:0000256" key="2">
    <source>
        <dbReference type="ARBA" id="ARBA00022643"/>
    </source>
</evidence>
<dbReference type="Proteomes" id="UP001501447">
    <property type="component" value="Unassembled WGS sequence"/>
</dbReference>
<keyword evidence="2" id="KW-0288">FMN</keyword>
<dbReference type="EMBL" id="BAAARJ010000001">
    <property type="protein sequence ID" value="GAA2591404.1"/>
    <property type="molecule type" value="Genomic_DNA"/>
</dbReference>
<dbReference type="PANTHER" id="PTHR42847:SF4">
    <property type="entry name" value="ALKANESULFONATE MONOOXYGENASE-RELATED"/>
    <property type="match status" value="1"/>
</dbReference>
<dbReference type="InterPro" id="IPR011251">
    <property type="entry name" value="Luciferase-like_dom"/>
</dbReference>
<feature type="compositionally biased region" description="Pro residues" evidence="5">
    <location>
        <begin position="296"/>
        <end position="305"/>
    </location>
</feature>
<comment type="caution">
    <text evidence="7">The sequence shown here is derived from an EMBL/GenBank/DDBJ whole genome shotgun (WGS) entry which is preliminary data.</text>
</comment>
<feature type="domain" description="Luciferase-like" evidence="6">
    <location>
        <begin position="17"/>
        <end position="234"/>
    </location>
</feature>
<feature type="region of interest" description="Disordered" evidence="5">
    <location>
        <begin position="288"/>
        <end position="321"/>
    </location>
</feature>
<proteinExistence type="predicted"/>
<evidence type="ECO:0000259" key="6">
    <source>
        <dbReference type="Pfam" id="PF00296"/>
    </source>
</evidence>
<organism evidence="7 8">
    <name type="scientific">Streptomyces axinellae</name>
    <dbReference type="NCBI Taxonomy" id="552788"/>
    <lineage>
        <taxon>Bacteria</taxon>
        <taxon>Bacillati</taxon>
        <taxon>Actinomycetota</taxon>
        <taxon>Actinomycetes</taxon>
        <taxon>Kitasatosporales</taxon>
        <taxon>Streptomycetaceae</taxon>
        <taxon>Streptomyces</taxon>
    </lineage>
</organism>
<protein>
    <submittedName>
        <fullName evidence="7">LLM class flavin-dependent oxidoreductase</fullName>
    </submittedName>
</protein>
<evidence type="ECO:0000313" key="8">
    <source>
        <dbReference type="Proteomes" id="UP001501447"/>
    </source>
</evidence>